<dbReference type="Proteomes" id="UP001596154">
    <property type="component" value="Unassembled WGS sequence"/>
</dbReference>
<keyword evidence="3" id="KW-1185">Reference proteome</keyword>
<accession>A0ABW0UJ54</accession>
<evidence type="ECO:0000313" key="3">
    <source>
        <dbReference type="Proteomes" id="UP001596154"/>
    </source>
</evidence>
<comment type="caution">
    <text evidence="2">The sequence shown here is derived from an EMBL/GenBank/DDBJ whole genome shotgun (WGS) entry which is preliminary data.</text>
</comment>
<keyword evidence="1" id="KW-0812">Transmembrane</keyword>
<protein>
    <recommendedName>
        <fullName evidence="4">EamA domain-containing protein</fullName>
    </recommendedName>
</protein>
<dbReference type="RefSeq" id="WP_381018818.1">
    <property type="nucleotide sequence ID" value="NZ_JBHSNY010000002.1"/>
</dbReference>
<feature type="transmembrane region" description="Helical" evidence="1">
    <location>
        <begin position="48"/>
        <end position="67"/>
    </location>
</feature>
<proteinExistence type="predicted"/>
<evidence type="ECO:0000256" key="1">
    <source>
        <dbReference type="SAM" id="Phobius"/>
    </source>
</evidence>
<name>A0ABW0UJ54_9ACTN</name>
<dbReference type="EMBL" id="JBHSNY010000002">
    <property type="protein sequence ID" value="MFC5633627.1"/>
    <property type="molecule type" value="Genomic_DNA"/>
</dbReference>
<gene>
    <name evidence="2" type="ORF">ACFPZJ_07435</name>
</gene>
<reference evidence="3" key="1">
    <citation type="journal article" date="2019" name="Int. J. Syst. Evol. Microbiol.">
        <title>The Global Catalogue of Microorganisms (GCM) 10K type strain sequencing project: providing services to taxonomists for standard genome sequencing and annotation.</title>
        <authorList>
            <consortium name="The Broad Institute Genomics Platform"/>
            <consortium name="The Broad Institute Genome Sequencing Center for Infectious Disease"/>
            <person name="Wu L."/>
            <person name="Ma J."/>
        </authorList>
    </citation>
    <scope>NUCLEOTIDE SEQUENCE [LARGE SCALE GENOMIC DNA]</scope>
    <source>
        <strain evidence="3">CGMCC 4.7248</strain>
    </source>
</reference>
<sequence>MIALMFIAAAALGLAIGTVEIAHRLTLPQAFMLTALPWGLLTAGAIESGTPLWAVGVAVLVLAAVVAGRLTRKEATS</sequence>
<evidence type="ECO:0000313" key="2">
    <source>
        <dbReference type="EMBL" id="MFC5633627.1"/>
    </source>
</evidence>
<keyword evidence="1" id="KW-1133">Transmembrane helix</keyword>
<organism evidence="2 3">
    <name type="scientific">Streptomyces bullii</name>
    <dbReference type="NCBI Taxonomy" id="349910"/>
    <lineage>
        <taxon>Bacteria</taxon>
        <taxon>Bacillati</taxon>
        <taxon>Actinomycetota</taxon>
        <taxon>Actinomycetes</taxon>
        <taxon>Kitasatosporales</taxon>
        <taxon>Streptomycetaceae</taxon>
        <taxon>Streptomyces</taxon>
    </lineage>
</organism>
<keyword evidence="1" id="KW-0472">Membrane</keyword>
<evidence type="ECO:0008006" key="4">
    <source>
        <dbReference type="Google" id="ProtNLM"/>
    </source>
</evidence>